<accession>A0A080M6W3</accession>
<dbReference type="AlphaFoldDB" id="A0A080M6W3"/>
<dbReference type="Proteomes" id="UP000509684">
    <property type="component" value="Chromosome"/>
</dbReference>
<evidence type="ECO:0000313" key="3">
    <source>
        <dbReference type="EMBL" id="QLH48617.1"/>
    </source>
</evidence>
<gene>
    <name evidence="2" type="ORF">AW06_001982</name>
    <name evidence="3" type="ORF">HWD57_01560</name>
</gene>
<evidence type="ECO:0000313" key="5">
    <source>
        <dbReference type="Proteomes" id="UP000509684"/>
    </source>
</evidence>
<evidence type="ECO:0000313" key="4">
    <source>
        <dbReference type="Proteomes" id="UP000021315"/>
    </source>
</evidence>
<dbReference type="RefSeq" id="WP_138678808.1">
    <property type="nucleotide sequence ID" value="NZ_JDST02000040.1"/>
</dbReference>
<dbReference type="EMBL" id="CP058708">
    <property type="protein sequence ID" value="QLH48617.1"/>
    <property type="molecule type" value="Genomic_DNA"/>
</dbReference>
<keyword evidence="4" id="KW-1185">Reference proteome</keyword>
<dbReference type="KEGG" id="acog:HWD57_01560"/>
<accession>A0A7D5SA17</accession>
<reference evidence="3" key="3">
    <citation type="submission" date="2020-06" db="EMBL/GenBank/DDBJ databases">
        <authorList>
            <person name="Arumugam K."/>
            <person name="Besarab I."/>
            <person name="Haryono M."/>
            <person name="Bagci C."/>
            <person name="Beier S."/>
            <person name="Buchfink B."/>
            <person name="Gorska A."/>
            <person name="Qiu G."/>
            <person name="Huson D.H."/>
            <person name="Williams R.B."/>
        </authorList>
    </citation>
    <scope>NUCLEOTIDE SEQUENCE</scope>
    <source>
        <strain evidence="3">SSA1</strain>
    </source>
</reference>
<organism evidence="2 4">
    <name type="scientific">Candidatus Accumulibacter cognatus</name>
    <dbReference type="NCBI Taxonomy" id="2954383"/>
    <lineage>
        <taxon>Bacteria</taxon>
        <taxon>Pseudomonadati</taxon>
        <taxon>Pseudomonadota</taxon>
        <taxon>Betaproteobacteria</taxon>
        <taxon>Candidatus Accumulibacter</taxon>
    </lineage>
</organism>
<dbReference type="Pfam" id="PF05137">
    <property type="entry name" value="PilN"/>
    <property type="match status" value="1"/>
</dbReference>
<dbReference type="EMBL" id="JDST02000040">
    <property type="protein sequence ID" value="KFB76983.1"/>
    <property type="molecule type" value="Genomic_DNA"/>
</dbReference>
<dbReference type="InterPro" id="IPR007813">
    <property type="entry name" value="PilN"/>
</dbReference>
<proteinExistence type="predicted"/>
<dbReference type="Proteomes" id="UP000021315">
    <property type="component" value="Unassembled WGS sequence"/>
</dbReference>
<reference evidence="2 4" key="1">
    <citation type="submission" date="2014-02" db="EMBL/GenBank/DDBJ databases">
        <title>Expanding our view of genomic diversity in Candidatus Accumulibacter clades.</title>
        <authorList>
            <person name="Skennerton C.T."/>
            <person name="Barr J.J."/>
            <person name="Slater F.R."/>
            <person name="Bond P.L."/>
            <person name="Tyson G.W."/>
        </authorList>
    </citation>
    <scope>NUCLEOTIDE SEQUENCE [LARGE SCALE GENOMIC DNA]</scope>
    <source>
        <strain evidence="4">SK-02</strain>
    </source>
</reference>
<protein>
    <recommendedName>
        <fullName evidence="6">MSHA biogenesis protein MshI</fullName>
    </recommendedName>
</protein>
<name>A0A080M6W3_9PROT</name>
<feature type="region of interest" description="Disordered" evidence="1">
    <location>
        <begin position="182"/>
        <end position="207"/>
    </location>
</feature>
<sequence>MNQQINLYEARLRPRHELATGRNLGICVLALLVLMTALSLWVRSEANRKSAAALAAQQQLTEEQERLKASIKLFAQRQVSAGLIAERESTKAMLAASREVIEVLDSGKLGKTDGFSGLMTGFARQSQTDLWLTGFRVTGNGEIEIQGRLLDPAKLPVYVQRLSREPVFQGRHFAALEMRELDPEQPAPEQAGESRLSEKSLRAEVQPRSVPKLPHLVEFVLRSANVGNAEAGMKR</sequence>
<evidence type="ECO:0000313" key="2">
    <source>
        <dbReference type="EMBL" id="KFB76983.1"/>
    </source>
</evidence>
<reference evidence="3 5" key="2">
    <citation type="journal article" date="2019" name="Microbiome">
        <title>Annotated bacterial chromosomes from frame-shift-corrected long-read metagenomic data.</title>
        <authorList>
            <person name="Arumugam K."/>
            <person name="Bagci C."/>
            <person name="Bessarab I."/>
            <person name="Beier S."/>
            <person name="Buchfink B."/>
            <person name="Gorska A."/>
            <person name="Qiu G."/>
            <person name="Huson D.H."/>
            <person name="Williams R.B.H."/>
        </authorList>
    </citation>
    <scope>NUCLEOTIDE SEQUENCE [LARGE SCALE GENOMIC DNA]</scope>
    <source>
        <strain evidence="3">SSA1</strain>
    </source>
</reference>
<dbReference type="STRING" id="1453999.AW06_001982"/>
<evidence type="ECO:0000256" key="1">
    <source>
        <dbReference type="SAM" id="MobiDB-lite"/>
    </source>
</evidence>
<evidence type="ECO:0008006" key="6">
    <source>
        <dbReference type="Google" id="ProtNLM"/>
    </source>
</evidence>